<dbReference type="EMBL" id="JAAAUB010000025">
    <property type="protein sequence ID" value="NMH17528.1"/>
    <property type="molecule type" value="Genomic_DNA"/>
</dbReference>
<dbReference type="RefSeq" id="WP_385916662.1">
    <property type="nucleotide sequence ID" value="NZ_JBHSGH010000043.1"/>
</dbReference>
<sequence length="151" mass="17086">MCVLPPMTNPRRSLAKVAECIAALGERAPTEFVLYTKEFVDELCHPDNDPPQRKAMMIVEKPRALAIPWMNAMLAAMAEMIAERAGIPVPDWANEPERFLPEPLVFGYSPQSQAMAIELTPPAFARRNLFCGQITLYTNRWEIVRQRRSTG</sequence>
<evidence type="ECO:0000313" key="2">
    <source>
        <dbReference type="Proteomes" id="UP000669605"/>
    </source>
</evidence>
<reference evidence="1 2" key="1">
    <citation type="journal article" date="2020" name="Curr. Microbiol.">
        <title>Tepidiphilus baoligensis sp. nov., a Novel Bacterium of the Family Hydrogenophilaceae Isolated from an Oil Reservoir.</title>
        <authorList>
            <person name="Zhang X."/>
            <person name="Wang G."/>
            <person name="Ma X."/>
            <person name="Yu J."/>
            <person name="You J."/>
            <person name="Xue Y."/>
            <person name="Ma Y."/>
        </authorList>
    </citation>
    <scope>NUCLEOTIDE SEQUENCE [LARGE SCALE GENOMIC DNA]</scope>
    <source>
        <strain evidence="1 2">B18-69</strain>
    </source>
</reference>
<keyword evidence="2" id="KW-1185">Reference proteome</keyword>
<dbReference type="Proteomes" id="UP000669605">
    <property type="component" value="Unassembled WGS sequence"/>
</dbReference>
<proteinExistence type="predicted"/>
<organism evidence="1 2">
    <name type="scientific">Tepidiphilus baoligensis</name>
    <dbReference type="NCBI Taxonomy" id="2698687"/>
    <lineage>
        <taxon>Bacteria</taxon>
        <taxon>Pseudomonadati</taxon>
        <taxon>Pseudomonadota</taxon>
        <taxon>Hydrogenophilia</taxon>
        <taxon>Hydrogenophilales</taxon>
        <taxon>Hydrogenophilaceae</taxon>
        <taxon>Tepidiphilus</taxon>
    </lineage>
</organism>
<protein>
    <submittedName>
        <fullName evidence="1">Uncharacterized protein</fullName>
    </submittedName>
</protein>
<gene>
    <name evidence="1" type="ORF">GV368_10620</name>
</gene>
<accession>A0ABX1QNQ5</accession>
<evidence type="ECO:0000313" key="1">
    <source>
        <dbReference type="EMBL" id="NMH17528.1"/>
    </source>
</evidence>
<comment type="caution">
    <text evidence="1">The sequence shown here is derived from an EMBL/GenBank/DDBJ whole genome shotgun (WGS) entry which is preliminary data.</text>
</comment>
<name>A0ABX1QNQ5_9PROT</name>